<dbReference type="Proteomes" id="UP000290809">
    <property type="component" value="Unassembled WGS sequence"/>
</dbReference>
<keyword evidence="2" id="KW-0539">Nucleus</keyword>
<dbReference type="PANTHER" id="PTHR10848">
    <property type="entry name" value="MEIOTIC RECOMBINATION PROTEIN SPO11"/>
    <property type="match status" value="1"/>
</dbReference>
<dbReference type="Pfam" id="PF21180">
    <property type="entry name" value="TOP6A-Spo11_Toprim"/>
    <property type="match status" value="1"/>
</dbReference>
<dbReference type="CDD" id="cd00223">
    <property type="entry name" value="TOPRIM_TopoIIB_SPO"/>
    <property type="match status" value="1"/>
</dbReference>
<dbReference type="GO" id="GO:0003918">
    <property type="term" value="F:DNA topoisomerase type II (double strand cut, ATP-hydrolyzing) activity"/>
    <property type="evidence" value="ECO:0007669"/>
    <property type="project" value="InterPro"/>
</dbReference>
<dbReference type="AlphaFoldDB" id="A0A430QBY4"/>
<dbReference type="GO" id="GO:0003677">
    <property type="term" value="F:DNA binding"/>
    <property type="evidence" value="ECO:0007669"/>
    <property type="project" value="InterPro"/>
</dbReference>
<proteinExistence type="predicted"/>
<dbReference type="InterPro" id="IPR013048">
    <property type="entry name" value="Meiotic_Spo11"/>
</dbReference>
<dbReference type="PRINTS" id="PR01550">
    <property type="entry name" value="TOP6AFAMILY"/>
</dbReference>
<name>A0A430QBY4_SCHBO</name>
<dbReference type="PANTHER" id="PTHR10848:SF0">
    <property type="entry name" value="MEIOTIC RECOMBINATION PROTEIN SPO11"/>
    <property type="match status" value="1"/>
</dbReference>
<dbReference type="InterPro" id="IPR002815">
    <property type="entry name" value="Spo11/TopoVI_A"/>
</dbReference>
<dbReference type="GO" id="GO:0000706">
    <property type="term" value="P:meiotic DNA double-strand break processing"/>
    <property type="evidence" value="ECO:0007669"/>
    <property type="project" value="TreeGrafter"/>
</dbReference>
<dbReference type="EMBL" id="QMKO01002015">
    <property type="protein sequence ID" value="RTG85218.1"/>
    <property type="molecule type" value="Genomic_DNA"/>
</dbReference>
<reference evidence="4 5" key="1">
    <citation type="journal article" date="2019" name="PLoS Pathog.">
        <title>Genome sequence of the bovine parasite Schistosoma bovis Tanzania.</title>
        <authorList>
            <person name="Oey H."/>
            <person name="Zakrzewski M."/>
            <person name="Gobert G."/>
            <person name="Gravermann K."/>
            <person name="Stoye J."/>
            <person name="Jones M."/>
            <person name="Mcmanus D."/>
            <person name="Krause L."/>
        </authorList>
    </citation>
    <scope>NUCLEOTIDE SEQUENCE [LARGE SCALE GENOMIC DNA]</scope>
    <source>
        <strain evidence="4 5">TAN1997</strain>
    </source>
</reference>
<feature type="domain" description="Topoisomerase 6 subunit A/Spo11 TOPRIM" evidence="3">
    <location>
        <begin position="58"/>
        <end position="233"/>
    </location>
</feature>
<gene>
    <name evidence="4" type="ORF">DC041_0000709</name>
</gene>
<dbReference type="STRING" id="6184.A0A430QBY4"/>
<comment type="caution">
    <text evidence="4">The sequence shown here is derived from an EMBL/GenBank/DDBJ whole genome shotgun (WGS) entry which is preliminary data.</text>
</comment>
<evidence type="ECO:0000256" key="1">
    <source>
        <dbReference type="ARBA" id="ARBA00004123"/>
    </source>
</evidence>
<dbReference type="InterPro" id="IPR034136">
    <property type="entry name" value="TOPRIM_Topo6A/Spo11"/>
</dbReference>
<dbReference type="GO" id="GO:0000228">
    <property type="term" value="C:nuclear chromosome"/>
    <property type="evidence" value="ECO:0007669"/>
    <property type="project" value="TreeGrafter"/>
</dbReference>
<evidence type="ECO:0000259" key="3">
    <source>
        <dbReference type="Pfam" id="PF21180"/>
    </source>
</evidence>
<keyword evidence="5" id="KW-1185">Reference proteome</keyword>
<dbReference type="Gene3D" id="3.40.1360.10">
    <property type="match status" value="1"/>
</dbReference>
<evidence type="ECO:0000256" key="2">
    <source>
        <dbReference type="ARBA" id="ARBA00023242"/>
    </source>
</evidence>
<dbReference type="InterPro" id="IPR036078">
    <property type="entry name" value="Spo11/TopoVI_A_sf"/>
</dbReference>
<accession>A0A430QBY4</accession>
<comment type="subcellular location">
    <subcellularLocation>
        <location evidence="1">Nucleus</location>
    </subcellularLocation>
</comment>
<organism evidence="4 5">
    <name type="scientific">Schistosoma bovis</name>
    <name type="common">Blood fluke</name>
    <dbReference type="NCBI Taxonomy" id="6184"/>
    <lineage>
        <taxon>Eukaryota</taxon>
        <taxon>Metazoa</taxon>
        <taxon>Spiralia</taxon>
        <taxon>Lophotrochozoa</taxon>
        <taxon>Platyhelminthes</taxon>
        <taxon>Trematoda</taxon>
        <taxon>Digenea</taxon>
        <taxon>Strigeidida</taxon>
        <taxon>Schistosomatoidea</taxon>
        <taxon>Schistosomatidae</taxon>
        <taxon>Schistosoma</taxon>
    </lineage>
</organism>
<evidence type="ECO:0000313" key="5">
    <source>
        <dbReference type="Proteomes" id="UP000290809"/>
    </source>
</evidence>
<sequence length="241" mass="27879">ITYDLLTRSDLYYSFLFICRVYLKVCLKVDMRLLSQVDYYSKSSVCLSTGYTECLPQFILIIEKDTIFRKLLSEKFYEKFKPCLLVTAKGYPDLITRQFLAQINCMHPSIPMIGLFDADPHGINVFCTYKYGTTNPMMQNENGSPIKISNLQLCGLLPSELSSLQIKETNLLKLTKRDKSLLNSMKKRLYIQQESILLEQINYLLLTEMKAELEILNTIQSTYLTNEYLPNKLQLCGILPN</sequence>
<dbReference type="GO" id="GO:0042138">
    <property type="term" value="P:meiotic DNA double-strand break formation"/>
    <property type="evidence" value="ECO:0007669"/>
    <property type="project" value="InterPro"/>
</dbReference>
<protein>
    <submittedName>
        <fullName evidence="4">Meiotic recombination protein SPO11</fullName>
    </submittedName>
</protein>
<evidence type="ECO:0000313" key="4">
    <source>
        <dbReference type="EMBL" id="RTG85218.1"/>
    </source>
</evidence>
<dbReference type="SUPFAM" id="SSF56726">
    <property type="entry name" value="DNA topoisomerase IV, alpha subunit"/>
    <property type="match status" value="1"/>
</dbReference>
<feature type="non-terminal residue" evidence="4">
    <location>
        <position position="1"/>
    </location>
</feature>
<dbReference type="PRINTS" id="PR01551">
    <property type="entry name" value="SPO11HOMOLOG"/>
</dbReference>
<dbReference type="GO" id="GO:0007131">
    <property type="term" value="P:reciprocal meiotic recombination"/>
    <property type="evidence" value="ECO:0007669"/>
    <property type="project" value="TreeGrafter"/>
</dbReference>